<proteinExistence type="predicted"/>
<dbReference type="Pfam" id="PF23023">
    <property type="entry name" value="Anti-Pycsar_Apyc1"/>
    <property type="match status" value="1"/>
</dbReference>
<dbReference type="InterPro" id="IPR001279">
    <property type="entry name" value="Metallo-B-lactamas"/>
</dbReference>
<organism evidence="2 3">
    <name type="scientific">Stenotrophomonas koreensis</name>
    <dbReference type="NCBI Taxonomy" id="266128"/>
    <lineage>
        <taxon>Bacteria</taxon>
        <taxon>Pseudomonadati</taxon>
        <taxon>Pseudomonadota</taxon>
        <taxon>Gammaproteobacteria</taxon>
        <taxon>Lysobacterales</taxon>
        <taxon>Lysobacteraceae</taxon>
        <taxon>Stenotrophomonas</taxon>
    </lineage>
</organism>
<evidence type="ECO:0000259" key="1">
    <source>
        <dbReference type="SMART" id="SM00849"/>
    </source>
</evidence>
<dbReference type="InterPro" id="IPR036866">
    <property type="entry name" value="RibonucZ/Hydroxyglut_hydro"/>
</dbReference>
<sequence length="250" mass="27418">MRWQLRFLGVGSAAAVELGSPMAVIERDGAPWLTIDCGGEGLTAYRATYGAMPDALFITHVHLDHVAGFERLFVDAFFNPARRGRIRLYVPATVVPLLHRRVADYPNVLAEGGANFWDAFQLVVVGEAFWHDGIRLEVFEARHHWPQTAYGLRLAGSVVWTGDTRPIPEQLARFAAAGELIAHDCGLHGNPSHTGVDDLEREYDATLRARMVVYHYGSVADGQALRARGLQVAQPGQSWPLAEPTAARAG</sequence>
<dbReference type="PATRIC" id="fig|266128.3.peg.1663"/>
<dbReference type="GO" id="GO:0042781">
    <property type="term" value="F:3'-tRNA processing endoribonuclease activity"/>
    <property type="evidence" value="ECO:0007669"/>
    <property type="project" value="TreeGrafter"/>
</dbReference>
<dbReference type="EMBL" id="LDJH01000028">
    <property type="protein sequence ID" value="KRG55000.1"/>
    <property type="molecule type" value="Genomic_DNA"/>
</dbReference>
<reference evidence="2 3" key="1">
    <citation type="submission" date="2015-05" db="EMBL/GenBank/DDBJ databases">
        <title>Genome sequencing and analysis of members of genus Stenotrophomonas.</title>
        <authorList>
            <person name="Patil P.P."/>
            <person name="Midha S."/>
            <person name="Patil P.B."/>
        </authorList>
    </citation>
    <scope>NUCLEOTIDE SEQUENCE [LARGE SCALE GENOMIC DNA]</scope>
    <source>
        <strain evidence="2 3">DSM 17805</strain>
    </source>
</reference>
<dbReference type="OrthoDB" id="9803916at2"/>
<dbReference type="STRING" id="266128.ABB25_13040"/>
<accession>A0A0R0BP96</accession>
<keyword evidence="3" id="KW-1185">Reference proteome</keyword>
<comment type="caution">
    <text evidence="2">The sequence shown here is derived from an EMBL/GenBank/DDBJ whole genome shotgun (WGS) entry which is preliminary data.</text>
</comment>
<gene>
    <name evidence="2" type="ORF">ABB25_13040</name>
</gene>
<dbReference type="PANTHER" id="PTHR46018:SF7">
    <property type="entry name" value="RIBONUCLEASE Z"/>
    <property type="match status" value="1"/>
</dbReference>
<dbReference type="Gene3D" id="3.60.15.10">
    <property type="entry name" value="Ribonuclease Z/Hydroxyacylglutathione hydrolase-like"/>
    <property type="match status" value="1"/>
</dbReference>
<dbReference type="AlphaFoldDB" id="A0A0R0BP96"/>
<evidence type="ECO:0000313" key="2">
    <source>
        <dbReference type="EMBL" id="KRG55000.1"/>
    </source>
</evidence>
<dbReference type="Proteomes" id="UP000051254">
    <property type="component" value="Unassembled WGS sequence"/>
</dbReference>
<dbReference type="GO" id="GO:0046872">
    <property type="term" value="F:metal ion binding"/>
    <property type="evidence" value="ECO:0007669"/>
    <property type="project" value="UniProtKB-KW"/>
</dbReference>
<protein>
    <submittedName>
        <fullName evidence="2">Beta-lactamase</fullName>
    </submittedName>
</protein>
<name>A0A0R0BP96_9GAMM</name>
<dbReference type="SMART" id="SM00849">
    <property type="entry name" value="Lactamase_B"/>
    <property type="match status" value="1"/>
</dbReference>
<dbReference type="SUPFAM" id="SSF56281">
    <property type="entry name" value="Metallo-hydrolase/oxidoreductase"/>
    <property type="match status" value="1"/>
</dbReference>
<dbReference type="PANTHER" id="PTHR46018">
    <property type="entry name" value="ZINC PHOSPHODIESTERASE ELAC PROTEIN 1"/>
    <property type="match status" value="1"/>
</dbReference>
<evidence type="ECO:0000313" key="3">
    <source>
        <dbReference type="Proteomes" id="UP000051254"/>
    </source>
</evidence>
<dbReference type="RefSeq" id="WP_057667483.1">
    <property type="nucleotide sequence ID" value="NZ_LDJH01000028.1"/>
</dbReference>
<feature type="domain" description="Metallo-beta-lactamase" evidence="1">
    <location>
        <begin position="19"/>
        <end position="215"/>
    </location>
</feature>